<dbReference type="SMART" id="SM00612">
    <property type="entry name" value="Kelch"/>
    <property type="match status" value="6"/>
</dbReference>
<feature type="region of interest" description="Disordered" evidence="1">
    <location>
        <begin position="1"/>
        <end position="28"/>
    </location>
</feature>
<gene>
    <name evidence="3" type="ORF">PIB30_047861</name>
</gene>
<feature type="compositionally biased region" description="Polar residues" evidence="1">
    <location>
        <begin position="267"/>
        <end position="287"/>
    </location>
</feature>
<dbReference type="Proteomes" id="UP001341840">
    <property type="component" value="Unassembled WGS sequence"/>
</dbReference>
<comment type="caution">
    <text evidence="3">The sequence shown here is derived from an EMBL/GenBank/DDBJ whole genome shotgun (WGS) entry which is preliminary data.</text>
</comment>
<dbReference type="InterPro" id="IPR044832">
    <property type="entry name" value="NRP-like"/>
</dbReference>
<dbReference type="PANTHER" id="PTHR46034">
    <property type="match status" value="1"/>
</dbReference>
<dbReference type="Pfam" id="PF01344">
    <property type="entry name" value="Kelch_1"/>
    <property type="match status" value="5"/>
</dbReference>
<dbReference type="InterPro" id="IPR006652">
    <property type="entry name" value="Kelch_1"/>
</dbReference>
<evidence type="ECO:0000313" key="3">
    <source>
        <dbReference type="EMBL" id="MED6172198.1"/>
    </source>
</evidence>
<dbReference type="Pfam" id="PF10539">
    <property type="entry name" value="Dev_Cell_Death"/>
    <property type="match status" value="1"/>
</dbReference>
<dbReference type="InterPro" id="IPR013989">
    <property type="entry name" value="Dev_and_cell_death_domain"/>
</dbReference>
<dbReference type="PANTHER" id="PTHR46034:SF23">
    <property type="entry name" value="DCD (DEVELOPMENT AND CELL DEATH) DOMAIN PROTEIN"/>
    <property type="match status" value="1"/>
</dbReference>
<protein>
    <recommendedName>
        <fullName evidence="2">DCD domain-containing protein</fullName>
    </recommendedName>
</protein>
<feature type="compositionally biased region" description="Polar residues" evidence="1">
    <location>
        <begin position="243"/>
        <end position="255"/>
    </location>
</feature>
<dbReference type="InterPro" id="IPR015915">
    <property type="entry name" value="Kelch-typ_b-propeller"/>
</dbReference>
<name>A0ABU6VHV0_9FABA</name>
<sequence>MGAGRRTETYVLSERSQAPSSSSSSSSVNCSVTARNLRKSDLGGVIFGCKHSTINQCFQMQLFGLPSGHISYVKNVSPGLPLFLFNYSDRKLYGIFEAASSGRLDINPHGWTDSSSDYTPYPAQVKFKTRMQCQALSEDQFSPAIEDNYYLPKLFWFELDKVQTKKLISLFSSSTPIPAETIVPRSIPKPIVPLSNSVYDGRSYSSLLRNDGHSTVDLKHSQTGQSPLDTSCILKPIVSSSNSGYDGHSHSSLLRNNDHSTSDLKHTQTGQSPLETTHGLNVQNESVGTKDNKGALDQTMLNLPTEDQMNSAWDSPCIGSSLNSGSNSSEDFIDESTRCDEHFEYLEQQMEDLYLSVSADQCLPQSTACESLSTPYFQSSASEGNISCSYKFEIENSCFPGAQLHSNVKLPDLHFIFHKIQQEVNELRLRQFKQEQQICSLEKELVESRREIVSLKKQLKTSDCITFPKKDLVIQSESSFEESILIVGGYDGLTYVSTLECYCPTNDLLEILCPMSSVRSYTSSVKLNGEVYVIGGLQDNLWCDTVESYNLGENQWVTHPSVNQNKGSLAGISLNDKIFAIGGGNGVQCFSEVELFDPNVGKWIPTMSMMTKRFTPAAAEINSVIYVVGGFDGENYLRSVERYDPRGNSWARLKNMSTPRGCHSLSVLNEKLYAIGGYNGKQMISTVDIFEPRTGSWMMGEPMNTSRGYFATVVIGNSIFAVGGLSKNNEVLDTIECYKEGSGWQSTNLKALGKRCYLSAILL</sequence>
<dbReference type="SUPFAM" id="SSF117281">
    <property type="entry name" value="Kelch motif"/>
    <property type="match status" value="1"/>
</dbReference>
<organism evidence="3 4">
    <name type="scientific">Stylosanthes scabra</name>
    <dbReference type="NCBI Taxonomy" id="79078"/>
    <lineage>
        <taxon>Eukaryota</taxon>
        <taxon>Viridiplantae</taxon>
        <taxon>Streptophyta</taxon>
        <taxon>Embryophyta</taxon>
        <taxon>Tracheophyta</taxon>
        <taxon>Spermatophyta</taxon>
        <taxon>Magnoliopsida</taxon>
        <taxon>eudicotyledons</taxon>
        <taxon>Gunneridae</taxon>
        <taxon>Pentapetalae</taxon>
        <taxon>rosids</taxon>
        <taxon>fabids</taxon>
        <taxon>Fabales</taxon>
        <taxon>Fabaceae</taxon>
        <taxon>Papilionoideae</taxon>
        <taxon>50 kb inversion clade</taxon>
        <taxon>dalbergioids sensu lato</taxon>
        <taxon>Dalbergieae</taxon>
        <taxon>Pterocarpus clade</taxon>
        <taxon>Stylosanthes</taxon>
    </lineage>
</organism>
<dbReference type="Gene3D" id="2.120.10.80">
    <property type="entry name" value="Kelch-type beta propeller"/>
    <property type="match status" value="2"/>
</dbReference>
<proteinExistence type="predicted"/>
<dbReference type="PROSITE" id="PS51222">
    <property type="entry name" value="DCD"/>
    <property type="match status" value="1"/>
</dbReference>
<feature type="compositionally biased region" description="Basic and acidic residues" evidence="1">
    <location>
        <begin position="256"/>
        <end position="266"/>
    </location>
</feature>
<keyword evidence="4" id="KW-1185">Reference proteome</keyword>
<accession>A0ABU6VHV0</accession>
<dbReference type="EMBL" id="JASCZI010151344">
    <property type="protein sequence ID" value="MED6172198.1"/>
    <property type="molecule type" value="Genomic_DNA"/>
</dbReference>
<feature type="region of interest" description="Disordered" evidence="1">
    <location>
        <begin position="243"/>
        <end position="293"/>
    </location>
</feature>
<evidence type="ECO:0000256" key="1">
    <source>
        <dbReference type="SAM" id="MobiDB-lite"/>
    </source>
</evidence>
<evidence type="ECO:0000259" key="2">
    <source>
        <dbReference type="PROSITE" id="PS51222"/>
    </source>
</evidence>
<dbReference type="SMART" id="SM00767">
    <property type="entry name" value="DCD"/>
    <property type="match status" value="1"/>
</dbReference>
<feature type="domain" description="DCD" evidence="2">
    <location>
        <begin position="40"/>
        <end position="173"/>
    </location>
</feature>
<reference evidence="3 4" key="1">
    <citation type="journal article" date="2023" name="Plants (Basel)">
        <title>Bridging the Gap: Combining Genomics and Transcriptomics Approaches to Understand Stylosanthes scabra, an Orphan Legume from the Brazilian Caatinga.</title>
        <authorList>
            <person name="Ferreira-Neto J.R.C."/>
            <person name="da Silva M.D."/>
            <person name="Binneck E."/>
            <person name="de Melo N.F."/>
            <person name="da Silva R.H."/>
            <person name="de Melo A.L.T.M."/>
            <person name="Pandolfi V."/>
            <person name="Bustamante F.O."/>
            <person name="Brasileiro-Vidal A.C."/>
            <person name="Benko-Iseppon A.M."/>
        </authorList>
    </citation>
    <scope>NUCLEOTIDE SEQUENCE [LARGE SCALE GENOMIC DNA]</scope>
    <source>
        <tissue evidence="3">Leaves</tissue>
    </source>
</reference>
<evidence type="ECO:0000313" key="4">
    <source>
        <dbReference type="Proteomes" id="UP001341840"/>
    </source>
</evidence>